<name>A0A128FIN7_9GAMM</name>
<dbReference type="Gene3D" id="3.40.1190.10">
    <property type="entry name" value="Mur-like, catalytic domain"/>
    <property type="match status" value="1"/>
</dbReference>
<organism evidence="3 4">
    <name type="scientific">Grimontia marina</name>
    <dbReference type="NCBI Taxonomy" id="646534"/>
    <lineage>
        <taxon>Bacteria</taxon>
        <taxon>Pseudomonadati</taxon>
        <taxon>Pseudomonadota</taxon>
        <taxon>Gammaproteobacteria</taxon>
        <taxon>Vibrionales</taxon>
        <taxon>Vibrionaceae</taxon>
        <taxon>Grimontia</taxon>
    </lineage>
</organism>
<dbReference type="SUPFAM" id="SSF53244">
    <property type="entry name" value="MurD-like peptide ligases, peptide-binding domain"/>
    <property type="match status" value="1"/>
</dbReference>
<dbReference type="Pfam" id="PF02875">
    <property type="entry name" value="Mur_ligase_C"/>
    <property type="match status" value="1"/>
</dbReference>
<evidence type="ECO:0000259" key="2">
    <source>
        <dbReference type="Pfam" id="PF08245"/>
    </source>
</evidence>
<dbReference type="PANTHER" id="PTHR23135">
    <property type="entry name" value="MUR LIGASE FAMILY MEMBER"/>
    <property type="match status" value="1"/>
</dbReference>
<reference evidence="4" key="1">
    <citation type="submission" date="2016-02" db="EMBL/GenBank/DDBJ databases">
        <authorList>
            <person name="Rodrigo-Torres Lidia"/>
            <person name="Arahal R.David."/>
        </authorList>
    </citation>
    <scope>NUCLEOTIDE SEQUENCE [LARGE SCALE GENOMIC DNA]</scope>
    <source>
        <strain evidence="4">CECT 8713</strain>
    </source>
</reference>
<dbReference type="AlphaFoldDB" id="A0A128FIN7"/>
<dbReference type="InterPro" id="IPR004101">
    <property type="entry name" value="Mur_ligase_C"/>
</dbReference>
<dbReference type="Proteomes" id="UP000073601">
    <property type="component" value="Unassembled WGS sequence"/>
</dbReference>
<dbReference type="Pfam" id="PF08245">
    <property type="entry name" value="Mur_ligase_M"/>
    <property type="match status" value="1"/>
</dbReference>
<dbReference type="Gene3D" id="3.90.190.20">
    <property type="entry name" value="Mur ligase, C-terminal domain"/>
    <property type="match status" value="1"/>
</dbReference>
<proteinExistence type="predicted"/>
<dbReference type="InterPro" id="IPR036615">
    <property type="entry name" value="Mur_ligase_C_dom_sf"/>
</dbReference>
<dbReference type="InterPro" id="IPR013221">
    <property type="entry name" value="Mur_ligase_cen"/>
</dbReference>
<feature type="domain" description="Mur ligase C-terminal" evidence="1">
    <location>
        <begin position="230"/>
        <end position="353"/>
    </location>
</feature>
<evidence type="ECO:0000313" key="4">
    <source>
        <dbReference type="Proteomes" id="UP000073601"/>
    </source>
</evidence>
<evidence type="ECO:0000259" key="1">
    <source>
        <dbReference type="Pfam" id="PF02875"/>
    </source>
</evidence>
<feature type="domain" description="Mur ligase central" evidence="2">
    <location>
        <begin position="6"/>
        <end position="205"/>
    </location>
</feature>
<sequence length="390" mass="44221">MKFAAVTGTNGKTTSIELTRQLLNHIDVSAMTWGTLGLRHQDITESLPWYCNTPERIHDHVKEVMAQWQIDVCLMECFSRLLILGQYQRFQFDCGAFTNLSHDHRDYHKTETDYLNAKLTLTDHCKPGASIWLRHEEPHREAWLTACHQQDCIPRTFSSETPQSDWYGELDHQTLTLKLNNFSWQGEAPFIGQHNVCNLLTALGLVASLCGYHAMKKALAFIPSLTLPPGRLQAIPVNDKRRIFVDFAHNPDGLGQTLSALREHYQKPLTVVFGCGGDRDKTKRTPMAKEVGKYAQRIFITGDNSRTEPIEHIVTPLRQTLPHARFVKNRVEAIYQALSGQTDEDILVVAGRGHETYLPGASPLLPPSFFNQPLCDADVIKICLKQIQQR</sequence>
<gene>
    <name evidence="3" type="primary">murE_2</name>
    <name evidence="3" type="ORF">GMA8713_04389</name>
</gene>
<dbReference type="RefSeq" id="WP_062714195.1">
    <property type="nucleotide sequence ID" value="NZ_CAWRCI010000062.1"/>
</dbReference>
<dbReference type="SUPFAM" id="SSF53623">
    <property type="entry name" value="MurD-like peptide ligases, catalytic domain"/>
    <property type="match status" value="1"/>
</dbReference>
<dbReference type="GO" id="GO:0005524">
    <property type="term" value="F:ATP binding"/>
    <property type="evidence" value="ECO:0007669"/>
    <property type="project" value="InterPro"/>
</dbReference>
<protein>
    <submittedName>
        <fullName evidence="3">UDP-N-acetylmuramoyl-L-alanyl-D-glutamate--2, 6-diaminopimelate ligase</fullName>
        <ecNumber evidence="3">6.3.2.13</ecNumber>
    </submittedName>
</protein>
<dbReference type="PANTHER" id="PTHR23135:SF4">
    <property type="entry name" value="UDP-N-ACETYLMURAMOYL-L-ALANYL-D-GLUTAMATE--2,6-DIAMINOPIMELATE LIGASE MURE HOMOLOG, CHLOROPLASTIC"/>
    <property type="match status" value="1"/>
</dbReference>
<dbReference type="GO" id="GO:0008765">
    <property type="term" value="F:UDP-N-acetylmuramoylalanyl-D-glutamate-2,6-diaminopimelate ligase activity"/>
    <property type="evidence" value="ECO:0007669"/>
    <property type="project" value="UniProtKB-EC"/>
</dbReference>
<dbReference type="InterPro" id="IPR036565">
    <property type="entry name" value="Mur-like_cat_sf"/>
</dbReference>
<keyword evidence="4" id="KW-1185">Reference proteome</keyword>
<accession>A0A128FIN7</accession>
<keyword evidence="3" id="KW-0436">Ligase</keyword>
<dbReference type="EC" id="6.3.2.13" evidence="3"/>
<dbReference type="OrthoDB" id="9800958at2"/>
<evidence type="ECO:0000313" key="3">
    <source>
        <dbReference type="EMBL" id="CZF86355.1"/>
    </source>
</evidence>
<dbReference type="EMBL" id="FIZY01000062">
    <property type="protein sequence ID" value="CZF86355.1"/>
    <property type="molecule type" value="Genomic_DNA"/>
</dbReference>